<feature type="domain" description="NlpC/P60" evidence="5">
    <location>
        <begin position="62"/>
        <end position="178"/>
    </location>
</feature>
<evidence type="ECO:0000256" key="4">
    <source>
        <dbReference type="ARBA" id="ARBA00022807"/>
    </source>
</evidence>
<comment type="similarity">
    <text evidence="1">Belongs to the peptidase C40 family.</text>
</comment>
<reference evidence="6 7" key="1">
    <citation type="submission" date="2015-11" db="EMBL/GenBank/DDBJ databases">
        <authorList>
            <person name="Zhang Y."/>
            <person name="Guo Z."/>
        </authorList>
    </citation>
    <scope>NUCLEOTIDE SEQUENCE [LARGE SCALE GENOMIC DNA]</scope>
    <source>
        <strain evidence="6 7">YFY001</strain>
    </source>
</reference>
<evidence type="ECO:0000256" key="2">
    <source>
        <dbReference type="ARBA" id="ARBA00022670"/>
    </source>
</evidence>
<dbReference type="InterPro" id="IPR000064">
    <property type="entry name" value="NLP_P60_dom"/>
</dbReference>
<dbReference type="GO" id="GO:0006508">
    <property type="term" value="P:proteolysis"/>
    <property type="evidence" value="ECO:0007669"/>
    <property type="project" value="UniProtKB-KW"/>
</dbReference>
<keyword evidence="2" id="KW-0645">Protease</keyword>
<dbReference type="Pfam" id="PF00877">
    <property type="entry name" value="NLPC_P60"/>
    <property type="match status" value="1"/>
</dbReference>
<evidence type="ECO:0000313" key="6">
    <source>
        <dbReference type="EMBL" id="APH00865.1"/>
    </source>
</evidence>
<accession>A0A1L3MEU5</accession>
<dbReference type="InterPro" id="IPR038765">
    <property type="entry name" value="Papain-like_cys_pep_sf"/>
</dbReference>
<dbReference type="PROSITE" id="PS51935">
    <property type="entry name" value="NLPC_P60"/>
    <property type="match status" value="1"/>
</dbReference>
<dbReference type="PANTHER" id="PTHR47053">
    <property type="entry name" value="MUREIN DD-ENDOPEPTIDASE MEPH-RELATED"/>
    <property type="match status" value="1"/>
</dbReference>
<dbReference type="PANTHER" id="PTHR47053:SF1">
    <property type="entry name" value="MUREIN DD-ENDOPEPTIDASE MEPH-RELATED"/>
    <property type="match status" value="1"/>
</dbReference>
<protein>
    <recommendedName>
        <fullName evidence="5">NlpC/P60 domain-containing protein</fullName>
    </recommendedName>
</protein>
<name>A0A1L3MEU5_9MICO</name>
<keyword evidence="7" id="KW-1185">Reference proteome</keyword>
<sequence>MTIGAPLLRPEVLIVRHILPKTTTALAAVAVAATGGIAAETAAPQTAEATSTGTTARVTANSSDRWQATKLASSRVNKTPYRYGGTSLRTGADCSGFVQTVFKNQGVSLPRTAAQQKSAVRKIHRTWLRAGDLVFYGSYHVGVYVGNGYIVDAPSSGRMVSKRKMWSGSRTYGTLRPA</sequence>
<organism evidence="6 7">
    <name type="scientific">Janibacter indicus</name>
    <dbReference type="NCBI Taxonomy" id="857417"/>
    <lineage>
        <taxon>Bacteria</taxon>
        <taxon>Bacillati</taxon>
        <taxon>Actinomycetota</taxon>
        <taxon>Actinomycetes</taxon>
        <taxon>Micrococcales</taxon>
        <taxon>Intrasporangiaceae</taxon>
        <taxon>Janibacter</taxon>
    </lineage>
</organism>
<dbReference type="EMBL" id="CP013290">
    <property type="protein sequence ID" value="APH00865.1"/>
    <property type="molecule type" value="Genomic_DNA"/>
</dbReference>
<keyword evidence="4" id="KW-0788">Thiol protease</keyword>
<dbReference type="SUPFAM" id="SSF54001">
    <property type="entry name" value="Cysteine proteinases"/>
    <property type="match status" value="1"/>
</dbReference>
<dbReference type="Proteomes" id="UP000182938">
    <property type="component" value="Chromosome"/>
</dbReference>
<evidence type="ECO:0000259" key="5">
    <source>
        <dbReference type="PROSITE" id="PS51935"/>
    </source>
</evidence>
<dbReference type="GO" id="GO:0008234">
    <property type="term" value="F:cysteine-type peptidase activity"/>
    <property type="evidence" value="ECO:0007669"/>
    <property type="project" value="UniProtKB-KW"/>
</dbReference>
<keyword evidence="3" id="KW-0378">Hydrolase</keyword>
<gene>
    <name evidence="6" type="ORF">ASJ30_04390</name>
</gene>
<evidence type="ECO:0000313" key="7">
    <source>
        <dbReference type="Proteomes" id="UP000182938"/>
    </source>
</evidence>
<dbReference type="AlphaFoldDB" id="A0A1L3MEU5"/>
<dbReference type="KEGG" id="jte:ASJ30_04390"/>
<evidence type="ECO:0000256" key="1">
    <source>
        <dbReference type="ARBA" id="ARBA00007074"/>
    </source>
</evidence>
<dbReference type="Gene3D" id="3.90.1720.10">
    <property type="entry name" value="endopeptidase domain like (from Nostoc punctiforme)"/>
    <property type="match status" value="1"/>
</dbReference>
<evidence type="ECO:0000256" key="3">
    <source>
        <dbReference type="ARBA" id="ARBA00022801"/>
    </source>
</evidence>
<dbReference type="InterPro" id="IPR051202">
    <property type="entry name" value="Peptidase_C40"/>
</dbReference>
<proteinExistence type="inferred from homology"/>